<reference evidence="5 7" key="1">
    <citation type="submission" date="2018-08" db="EMBL/GenBank/DDBJ databases">
        <title>The first complete genome of Treponema rectale (CHPAT), a commensal spirochete of the bovine rectum.</title>
        <authorList>
            <person name="Staton G.J."/>
            <person name="Clegg S.R."/>
            <person name="Carter S.D."/>
            <person name="Radford A.D."/>
            <person name="Darby A."/>
            <person name="Hall N."/>
            <person name="Birtles R.J."/>
            <person name="Evans N.J."/>
        </authorList>
    </citation>
    <scope>NUCLEOTIDE SEQUENCE [LARGE SCALE GENOMIC DNA]</scope>
    <source>
        <strain evidence="5 7">CHPA</strain>
    </source>
</reference>
<evidence type="ECO:0000313" key="7">
    <source>
        <dbReference type="Proteomes" id="UP000593591"/>
    </source>
</evidence>
<comment type="cofactor">
    <cofactor evidence="1">
        <name>pyridoxal 5'-phosphate</name>
        <dbReference type="ChEBI" id="CHEBI:597326"/>
    </cofactor>
</comment>
<dbReference type="Proteomes" id="UP000578697">
    <property type="component" value="Unassembled WGS sequence"/>
</dbReference>
<keyword evidence="2" id="KW-0663">Pyridoxal phosphate</keyword>
<dbReference type="Pfam" id="PF00266">
    <property type="entry name" value="Aminotran_5"/>
    <property type="match status" value="1"/>
</dbReference>
<dbReference type="Gene3D" id="1.10.260.50">
    <property type="match status" value="1"/>
</dbReference>
<dbReference type="InterPro" id="IPR015424">
    <property type="entry name" value="PyrdxlP-dep_Trfase"/>
</dbReference>
<reference evidence="4 6" key="2">
    <citation type="submission" date="2020-08" db="EMBL/GenBank/DDBJ databases">
        <title>Genomic Encyclopedia of Type Strains, Phase IV (KMG-IV): sequencing the most valuable type-strain genomes for metagenomic binning, comparative biology and taxonomic classification.</title>
        <authorList>
            <person name="Goeker M."/>
        </authorList>
    </citation>
    <scope>NUCLEOTIDE SEQUENCE [LARGE SCALE GENOMIC DNA]</scope>
    <source>
        <strain evidence="4 6">DSM 103679</strain>
    </source>
</reference>
<proteinExistence type="predicted"/>
<dbReference type="Gene3D" id="3.40.640.10">
    <property type="entry name" value="Type I PLP-dependent aspartate aminotransferase-like (Major domain)"/>
    <property type="match status" value="1"/>
</dbReference>
<evidence type="ECO:0000256" key="2">
    <source>
        <dbReference type="ARBA" id="ARBA00022898"/>
    </source>
</evidence>
<evidence type="ECO:0000256" key="1">
    <source>
        <dbReference type="ARBA" id="ARBA00001933"/>
    </source>
</evidence>
<organism evidence="4 6">
    <name type="scientific">Treponema rectale</name>
    <dbReference type="NCBI Taxonomy" id="744512"/>
    <lineage>
        <taxon>Bacteria</taxon>
        <taxon>Pseudomonadati</taxon>
        <taxon>Spirochaetota</taxon>
        <taxon>Spirochaetia</taxon>
        <taxon>Spirochaetales</taxon>
        <taxon>Treponemataceae</taxon>
        <taxon>Treponema</taxon>
    </lineage>
</organism>
<keyword evidence="4" id="KW-0808">Transferase</keyword>
<gene>
    <name evidence="5" type="ORF">DYE49_07735</name>
    <name evidence="4" type="ORF">HNP77_000272</name>
</gene>
<dbReference type="EMBL" id="JACHFR010000001">
    <property type="protein sequence ID" value="MBB5217928.1"/>
    <property type="molecule type" value="Genomic_DNA"/>
</dbReference>
<sequence length="391" mass="42725">MYLREHYFDNAATSFPDADILREALDFSLEHWANPSSIHAAGTDAKKALESCRAECAAALGVKPQTIFFTSGGTESDHIPLLSILSRPQKGSFIVSAIEHPALREMAKMITNTGWKMITVNPDKNGFIQPQSIIDALQEDTVFVTVMAVNNETGAVQDIPGIASALNEYSASHRKVFFHVDCVQAAGKIPLNLNIKGIDSAAFSAHKIHGPRGAGILYLNREINSFLKGGGQEKSVRSGTENLFGAKAFASCLKKYLISEKNPSSMNSFRDQELITSSFIKKIKTLKNCRIIPSCRENESDDHHFSPFVLQASFIGIPGQVMERALSEKGFYISTGSACSSSHAGRPVLDTMQLSAKEKESAVRFSFDTSCTQKAADELFEAVKEICLLFT</sequence>
<dbReference type="AlphaFoldDB" id="A0A840SCM6"/>
<dbReference type="InterPro" id="IPR016454">
    <property type="entry name" value="Cysteine_dSase"/>
</dbReference>
<dbReference type="PANTHER" id="PTHR11601:SF50">
    <property type="entry name" value="CYSTEINE DESULFURASE ISCS 2-RELATED"/>
    <property type="match status" value="1"/>
</dbReference>
<dbReference type="GO" id="GO:0031071">
    <property type="term" value="F:cysteine desulfurase activity"/>
    <property type="evidence" value="ECO:0007669"/>
    <property type="project" value="UniProtKB-EC"/>
</dbReference>
<dbReference type="RefSeq" id="WP_184651368.1">
    <property type="nucleotide sequence ID" value="NZ_JACHFR010000001.1"/>
</dbReference>
<dbReference type="Gene3D" id="3.90.1150.10">
    <property type="entry name" value="Aspartate Aminotransferase, domain 1"/>
    <property type="match status" value="1"/>
</dbReference>
<dbReference type="KEGG" id="trc:DYE49_07735"/>
<dbReference type="EC" id="2.8.1.7" evidence="4"/>
<keyword evidence="6" id="KW-1185">Reference proteome</keyword>
<protein>
    <submittedName>
        <fullName evidence="4">Cysteine desulfurase</fullName>
        <ecNumber evidence="4">2.8.1.7</ecNumber>
    </submittedName>
</protein>
<name>A0A840SCM6_9SPIR</name>
<dbReference type="EMBL" id="CP031517">
    <property type="protein sequence ID" value="QOS40354.1"/>
    <property type="molecule type" value="Genomic_DNA"/>
</dbReference>
<dbReference type="InterPro" id="IPR000192">
    <property type="entry name" value="Aminotrans_V_dom"/>
</dbReference>
<dbReference type="InterPro" id="IPR015421">
    <property type="entry name" value="PyrdxlP-dep_Trfase_major"/>
</dbReference>
<accession>A0A840SCM6</accession>
<evidence type="ECO:0000259" key="3">
    <source>
        <dbReference type="Pfam" id="PF00266"/>
    </source>
</evidence>
<evidence type="ECO:0000313" key="5">
    <source>
        <dbReference type="EMBL" id="QOS40354.1"/>
    </source>
</evidence>
<dbReference type="Proteomes" id="UP000593591">
    <property type="component" value="Chromosome"/>
</dbReference>
<dbReference type="PANTHER" id="PTHR11601">
    <property type="entry name" value="CYSTEINE DESULFURYLASE FAMILY MEMBER"/>
    <property type="match status" value="1"/>
</dbReference>
<dbReference type="PIRSF" id="PIRSF005572">
    <property type="entry name" value="NifS"/>
    <property type="match status" value="1"/>
</dbReference>
<feature type="domain" description="Aminotransferase class V" evidence="3">
    <location>
        <begin position="6"/>
        <end position="378"/>
    </location>
</feature>
<evidence type="ECO:0000313" key="4">
    <source>
        <dbReference type="EMBL" id="MBB5217928.1"/>
    </source>
</evidence>
<evidence type="ECO:0000313" key="6">
    <source>
        <dbReference type="Proteomes" id="UP000578697"/>
    </source>
</evidence>
<dbReference type="InterPro" id="IPR015422">
    <property type="entry name" value="PyrdxlP-dep_Trfase_small"/>
</dbReference>
<dbReference type="SUPFAM" id="SSF53383">
    <property type="entry name" value="PLP-dependent transferases"/>
    <property type="match status" value="1"/>
</dbReference>